<feature type="transmembrane region" description="Helical" evidence="2">
    <location>
        <begin position="243"/>
        <end position="263"/>
    </location>
</feature>
<feature type="transmembrane region" description="Helical" evidence="2">
    <location>
        <begin position="45"/>
        <end position="63"/>
    </location>
</feature>
<feature type="transmembrane region" description="Helical" evidence="2">
    <location>
        <begin position="139"/>
        <end position="156"/>
    </location>
</feature>
<evidence type="ECO:0000313" key="3">
    <source>
        <dbReference type="EMBL" id="RPF28208.1"/>
    </source>
</evidence>
<dbReference type="RefSeq" id="WP_123918281.1">
    <property type="nucleotide sequence ID" value="NZ_RKRA01000001.1"/>
</dbReference>
<evidence type="ECO:0000256" key="2">
    <source>
        <dbReference type="SAM" id="Phobius"/>
    </source>
</evidence>
<feature type="transmembrane region" description="Helical" evidence="2">
    <location>
        <begin position="308"/>
        <end position="324"/>
    </location>
</feature>
<keyword evidence="4" id="KW-1185">Reference proteome</keyword>
<feature type="transmembrane region" description="Helical" evidence="2">
    <location>
        <begin position="275"/>
        <end position="296"/>
    </location>
</feature>
<gene>
    <name evidence="3" type="ORF">EDD32_2722</name>
</gene>
<evidence type="ECO:0000256" key="1">
    <source>
        <dbReference type="SAM" id="MobiDB-lite"/>
    </source>
</evidence>
<sequence length="361" mass="38226">MGGPGDAGRGPTGDAERRPAADASVAPDRLLRWGLPRDPKAVDHVLGFVVTTVLTIVVTRGYLQLTGFPQIGGETLHVAHVLWGGLAMAIAMVLALSFAGPVVRPLVAFVGGVGFGLFIDEVGKFLTQDNDYFFSPAPMIMYLTLVGVVLLADVLHGRRPPHPIEHVAAAADHAVAGIAGGLSERRRAVAEDLLAKGDGARGSAETAALLAVVPDDDAEVPDPLDAAGRRLQRVMRAVAGREWALRSVGVALGALVAVSLGAVVLSLDEAADPTWARVTTVVTVGLSLAAVGRALTWLRRDRYRAFQWLRRAVLVNVLLTQVAVFRIEPWLATLGLFVALVALGIIAAERHRLERLHRGEG</sequence>
<protein>
    <submittedName>
        <fullName evidence="3">Uncharacterized protein</fullName>
    </submittedName>
</protein>
<proteinExistence type="predicted"/>
<evidence type="ECO:0000313" key="4">
    <source>
        <dbReference type="Proteomes" id="UP000280726"/>
    </source>
</evidence>
<dbReference type="AlphaFoldDB" id="A0A3N4ZRR2"/>
<dbReference type="OrthoDB" id="161151at2"/>
<comment type="caution">
    <text evidence="3">The sequence shown here is derived from an EMBL/GenBank/DDBJ whole genome shotgun (WGS) entry which is preliminary data.</text>
</comment>
<keyword evidence="2" id="KW-0812">Transmembrane</keyword>
<organism evidence="3 4">
    <name type="scientific">Georgenia muralis</name>
    <dbReference type="NCBI Taxonomy" id="154117"/>
    <lineage>
        <taxon>Bacteria</taxon>
        <taxon>Bacillati</taxon>
        <taxon>Actinomycetota</taxon>
        <taxon>Actinomycetes</taxon>
        <taxon>Micrococcales</taxon>
        <taxon>Bogoriellaceae</taxon>
        <taxon>Georgenia</taxon>
    </lineage>
</organism>
<dbReference type="EMBL" id="RKRA01000001">
    <property type="protein sequence ID" value="RPF28208.1"/>
    <property type="molecule type" value="Genomic_DNA"/>
</dbReference>
<feature type="region of interest" description="Disordered" evidence="1">
    <location>
        <begin position="1"/>
        <end position="23"/>
    </location>
</feature>
<feature type="compositionally biased region" description="Gly residues" evidence="1">
    <location>
        <begin position="1"/>
        <end position="11"/>
    </location>
</feature>
<reference evidence="3 4" key="1">
    <citation type="submission" date="2018-11" db="EMBL/GenBank/DDBJ databases">
        <title>Sequencing the genomes of 1000 actinobacteria strains.</title>
        <authorList>
            <person name="Klenk H.-P."/>
        </authorList>
    </citation>
    <scope>NUCLEOTIDE SEQUENCE [LARGE SCALE GENOMIC DNA]</scope>
    <source>
        <strain evidence="3 4">DSM 14418</strain>
    </source>
</reference>
<keyword evidence="2" id="KW-0472">Membrane</keyword>
<dbReference type="Proteomes" id="UP000280726">
    <property type="component" value="Unassembled WGS sequence"/>
</dbReference>
<feature type="transmembrane region" description="Helical" evidence="2">
    <location>
        <begin position="330"/>
        <end position="348"/>
    </location>
</feature>
<name>A0A3N4ZRR2_9MICO</name>
<feature type="transmembrane region" description="Helical" evidence="2">
    <location>
        <begin position="75"/>
        <end position="95"/>
    </location>
</feature>
<keyword evidence="2" id="KW-1133">Transmembrane helix</keyword>
<accession>A0A3N4ZRR2</accession>